<accession>A0A811NB47</accession>
<reference evidence="5" key="1">
    <citation type="submission" date="2020-10" db="EMBL/GenBank/DDBJ databases">
        <authorList>
            <person name="Han B."/>
            <person name="Lu T."/>
            <person name="Zhao Q."/>
            <person name="Huang X."/>
            <person name="Zhao Y."/>
        </authorList>
    </citation>
    <scope>NUCLEOTIDE SEQUENCE</scope>
</reference>
<dbReference type="PANTHER" id="PTHR47862">
    <property type="entry name" value="PEPTIDYL-PROLYL CIS-TRANS ISOMERASE FKBP18, CHLOROPLASTIC"/>
    <property type="match status" value="1"/>
</dbReference>
<gene>
    <name evidence="5" type="ORF">NCGR_LOCUS14192</name>
</gene>
<protein>
    <recommendedName>
        <fullName evidence="1">peptidylprolyl isomerase</fullName>
        <ecNumber evidence="1">5.2.1.8</ecNumber>
    </recommendedName>
</protein>
<dbReference type="SUPFAM" id="SSF54534">
    <property type="entry name" value="FKBP-like"/>
    <property type="match status" value="1"/>
</dbReference>
<dbReference type="AlphaFoldDB" id="A0A811NB47"/>
<dbReference type="EC" id="5.2.1.8" evidence="1"/>
<dbReference type="InterPro" id="IPR046357">
    <property type="entry name" value="PPIase_dom_sf"/>
</dbReference>
<evidence type="ECO:0000313" key="5">
    <source>
        <dbReference type="EMBL" id="CAD6220760.1"/>
    </source>
</evidence>
<proteinExistence type="predicted"/>
<feature type="coiled-coil region" evidence="2">
    <location>
        <begin position="444"/>
        <end position="471"/>
    </location>
</feature>
<dbReference type="PANTHER" id="PTHR47862:SF2">
    <property type="entry name" value="PEPTIDYLPROLYL ISOMERASE"/>
    <property type="match status" value="1"/>
</dbReference>
<evidence type="ECO:0000313" key="6">
    <source>
        <dbReference type="Proteomes" id="UP000604825"/>
    </source>
</evidence>
<name>A0A811NB47_9POAL</name>
<dbReference type="EMBL" id="CAJGYO010000003">
    <property type="protein sequence ID" value="CAD6220760.1"/>
    <property type="molecule type" value="Genomic_DNA"/>
</dbReference>
<feature type="coiled-coil region" evidence="2">
    <location>
        <begin position="374"/>
        <end position="404"/>
    </location>
</feature>
<keyword evidence="1" id="KW-0413">Isomerase</keyword>
<dbReference type="Pfam" id="PF00254">
    <property type="entry name" value="FKBP_C"/>
    <property type="match status" value="1"/>
</dbReference>
<dbReference type="Gene3D" id="3.10.50.40">
    <property type="match status" value="1"/>
</dbReference>
<keyword evidence="2" id="KW-0175">Coiled coil</keyword>
<keyword evidence="6" id="KW-1185">Reference proteome</keyword>
<feature type="domain" description="PPIase FKBP-type" evidence="4">
    <location>
        <begin position="104"/>
        <end position="198"/>
    </location>
</feature>
<dbReference type="OrthoDB" id="687739at2759"/>
<dbReference type="InterPro" id="IPR044180">
    <property type="entry name" value="FKBP18-like"/>
</dbReference>
<comment type="caution">
    <text evidence="5">The sequence shown here is derived from an EMBL/GenBank/DDBJ whole genome shotgun (WGS) entry which is preliminary data.</text>
</comment>
<evidence type="ECO:0000259" key="4">
    <source>
        <dbReference type="PROSITE" id="PS50059"/>
    </source>
</evidence>
<evidence type="ECO:0000256" key="2">
    <source>
        <dbReference type="SAM" id="Coils"/>
    </source>
</evidence>
<dbReference type="GO" id="GO:0009543">
    <property type="term" value="C:chloroplast thylakoid lumen"/>
    <property type="evidence" value="ECO:0007669"/>
    <property type="project" value="TreeGrafter"/>
</dbReference>
<dbReference type="GO" id="GO:0003755">
    <property type="term" value="F:peptidyl-prolyl cis-trans isomerase activity"/>
    <property type="evidence" value="ECO:0007669"/>
    <property type="project" value="UniProtKB-KW"/>
</dbReference>
<evidence type="ECO:0000256" key="3">
    <source>
        <dbReference type="SAM" id="MobiDB-lite"/>
    </source>
</evidence>
<dbReference type="PROSITE" id="PS50059">
    <property type="entry name" value="FKBP_PPIASE"/>
    <property type="match status" value="1"/>
</dbReference>
<organism evidence="5 6">
    <name type="scientific">Miscanthus lutarioriparius</name>
    <dbReference type="NCBI Taxonomy" id="422564"/>
    <lineage>
        <taxon>Eukaryota</taxon>
        <taxon>Viridiplantae</taxon>
        <taxon>Streptophyta</taxon>
        <taxon>Embryophyta</taxon>
        <taxon>Tracheophyta</taxon>
        <taxon>Spermatophyta</taxon>
        <taxon>Magnoliopsida</taxon>
        <taxon>Liliopsida</taxon>
        <taxon>Poales</taxon>
        <taxon>Poaceae</taxon>
        <taxon>PACMAD clade</taxon>
        <taxon>Panicoideae</taxon>
        <taxon>Andropogonodae</taxon>
        <taxon>Andropogoneae</taxon>
        <taxon>Saccharinae</taxon>
        <taxon>Miscanthus</taxon>
    </lineage>
</organism>
<keyword evidence="1" id="KW-0697">Rotamase</keyword>
<evidence type="ECO:0000256" key="1">
    <source>
        <dbReference type="PROSITE-ProRule" id="PRU00277"/>
    </source>
</evidence>
<dbReference type="InterPro" id="IPR001179">
    <property type="entry name" value="PPIase_FKBP_dom"/>
</dbReference>
<dbReference type="Proteomes" id="UP000604825">
    <property type="component" value="Unassembled WGS sequence"/>
</dbReference>
<feature type="region of interest" description="Disordered" evidence="3">
    <location>
        <begin position="563"/>
        <end position="608"/>
    </location>
</feature>
<sequence length="671" mass="72497">MELSVVPSLSLSLRRALPPLPARKAARRPAFACRCSGSPDASPVATRRCGGVGVAGGGGEAGAVSTSRRALRASKIPESEFTTLPNGLKYYDIKVGSGAKAVKGSRVAVHYVAKWKGITFMTSRQGLGVGGGTPYGFDIGNSERGNVLKGLDLGVEGMKVGGQRLIIVPPELAYGKKGVQEIPPNATIELDVELLSIKQSAFGKNAESIKNLLLKIVFPLAFPLAGAFICDLITNRANRHSSYTDSSGSSFQLEQSFGSICEEEEEEMESTRRAQQKLARTESACSTAGRLLISELARQASNAEEVMVVEATEDPSEAAAKNQIQDDQGTETDEMASLKLMVSALEDRACNIEAQFHEYCDMKEQESAYQKMQIMCLGMKLELLESQNQQLEAAAAEIRAGAEEFTAMRGKLERLQGRFKKMSKRSKQDSDAFGERIVALDAKQAQMTRRCEEFEQSMEEMKQLTLQLLEQKGANNENVEVAVERSLRNLSSGRDLVDGLEALRDRWAAGMEEMIYLGWITAWLQHDLMLIDNDYGGTVLGAGSTYSGDDEYDDDQDGVVLEEQEEERKKKGETMVASVPPSNQVELRKAGSVSPSASGTAPPRRSVEMEPSCMGFAAAAAGGRGRDGSGGGWSIGRPRLIRKLRGWATGGKAGGSGKTTRCRIVGPCCQK</sequence>
<comment type="catalytic activity">
    <reaction evidence="1">
        <text>[protein]-peptidylproline (omega=180) = [protein]-peptidylproline (omega=0)</text>
        <dbReference type="Rhea" id="RHEA:16237"/>
        <dbReference type="Rhea" id="RHEA-COMP:10747"/>
        <dbReference type="Rhea" id="RHEA-COMP:10748"/>
        <dbReference type="ChEBI" id="CHEBI:83833"/>
        <dbReference type="ChEBI" id="CHEBI:83834"/>
        <dbReference type="EC" id="5.2.1.8"/>
    </reaction>
</comment>